<comment type="caution">
    <text evidence="1">The sequence shown here is derived from an EMBL/GenBank/DDBJ whole genome shotgun (WGS) entry which is preliminary data.</text>
</comment>
<name>A0ABV3R3V2_9HYPH</name>
<organism evidence="1 2">
    <name type="scientific">Mesorhizobium marinum</name>
    <dbReference type="NCBI Taxonomy" id="3228790"/>
    <lineage>
        <taxon>Bacteria</taxon>
        <taxon>Pseudomonadati</taxon>
        <taxon>Pseudomonadota</taxon>
        <taxon>Alphaproteobacteria</taxon>
        <taxon>Hyphomicrobiales</taxon>
        <taxon>Phyllobacteriaceae</taxon>
        <taxon>Mesorhizobium</taxon>
    </lineage>
</organism>
<keyword evidence="2" id="KW-1185">Reference proteome</keyword>
<gene>
    <name evidence="1" type="ORF">ABUE31_17810</name>
</gene>
<reference evidence="1 2" key="1">
    <citation type="submission" date="2024-06" db="EMBL/GenBank/DDBJ databases">
        <authorList>
            <person name="Tuo L."/>
        </authorList>
    </citation>
    <scope>NUCLEOTIDE SEQUENCE [LARGE SCALE GENOMIC DNA]</scope>
    <source>
        <strain evidence="1 2">ZMM04-5</strain>
    </source>
</reference>
<accession>A0ABV3R3V2</accession>
<sequence>MQTKSPALATGRHGYTKPTFVKGPKLAAVTAAPLPSSVDYTDPTAPGTCWVARAAFGEQDFRWLIFRAWLLEDAPAWFRSAYLRHGPFVAERIKGRDRVRAVVRSMMMKAIRRKLHIA</sequence>
<dbReference type="EMBL" id="JBFOCI010000006">
    <property type="protein sequence ID" value="MEW9807848.1"/>
    <property type="molecule type" value="Genomic_DNA"/>
</dbReference>
<evidence type="ECO:0000313" key="2">
    <source>
        <dbReference type="Proteomes" id="UP001556196"/>
    </source>
</evidence>
<protein>
    <submittedName>
        <fullName evidence="1">Uncharacterized protein</fullName>
    </submittedName>
</protein>
<dbReference type="Proteomes" id="UP001556196">
    <property type="component" value="Unassembled WGS sequence"/>
</dbReference>
<dbReference type="RefSeq" id="WP_367725051.1">
    <property type="nucleotide sequence ID" value="NZ_JBFOCI010000006.1"/>
</dbReference>
<proteinExistence type="predicted"/>
<evidence type="ECO:0000313" key="1">
    <source>
        <dbReference type="EMBL" id="MEW9807848.1"/>
    </source>
</evidence>